<comment type="caution">
    <text evidence="3">The sequence shown here is derived from an EMBL/GenBank/DDBJ whole genome shotgun (WGS) entry which is preliminary data.</text>
</comment>
<gene>
    <name evidence="3" type="primary">ALKBH3</name>
    <name evidence="3" type="ORF">SNAT2548_LOCUS1850</name>
</gene>
<dbReference type="InterPro" id="IPR005123">
    <property type="entry name" value="Oxoglu/Fe-dep_dioxygenase_dom"/>
</dbReference>
<dbReference type="GO" id="GO:0006307">
    <property type="term" value="P:DNA alkylation repair"/>
    <property type="evidence" value="ECO:0007669"/>
    <property type="project" value="InterPro"/>
</dbReference>
<keyword evidence="4" id="KW-1185">Reference proteome</keyword>
<evidence type="ECO:0000313" key="4">
    <source>
        <dbReference type="Proteomes" id="UP000604046"/>
    </source>
</evidence>
<sequence>MYMCQEKSVTQQDFLDLKSKVDWLEIHGASAMTRKTMWLVGEGCRCPYNYGKQHQVNAMTFPDWFLVMAKRWLGCLNLNGEDDRLIQDKDAMFPDCVNLNLYETGEHQVAWHSDDEPLFRGKFQDARIISVTLGASRKFQVGLKAPRRGGILKPERGSVANFNLGHGQICTMEGLFQKHYLHQIQKGTTRQPRINATFRYIVEHAEGCPLRRLALESKRELKHQRAHAVVELTLSQWEKGQRKGLMATVVKDWHKYAEVSASNGRKVRGAGTLEEKLLLATLRLCLHGWRGHLGVLRARASAKELHESMEMQRLNLVFVLWRLCNMEEKKEQAFGQVAEISAIAYELQQAQTSLLEEKILLEGKVEKAFEALQKELQTKEELAAELREAYSKQAMCRVCILSTLCLRTPSPPPPNIIP</sequence>
<evidence type="ECO:0000313" key="3">
    <source>
        <dbReference type="EMBL" id="CAE6958493.1"/>
    </source>
</evidence>
<evidence type="ECO:0000256" key="1">
    <source>
        <dbReference type="SAM" id="Coils"/>
    </source>
</evidence>
<keyword evidence="1" id="KW-0175">Coiled coil</keyword>
<dbReference type="Pfam" id="PF13532">
    <property type="entry name" value="2OG-FeII_Oxy_2"/>
    <property type="match status" value="1"/>
</dbReference>
<dbReference type="PROSITE" id="PS51471">
    <property type="entry name" value="FE2OG_OXY"/>
    <property type="match status" value="1"/>
</dbReference>
<reference evidence="3" key="1">
    <citation type="submission" date="2021-02" db="EMBL/GenBank/DDBJ databases">
        <authorList>
            <person name="Dougan E. K."/>
            <person name="Rhodes N."/>
            <person name="Thang M."/>
            <person name="Chan C."/>
        </authorList>
    </citation>
    <scope>NUCLEOTIDE SEQUENCE</scope>
</reference>
<dbReference type="PANTHER" id="PTHR31212">
    <property type="entry name" value="ALPHA-KETOGLUTARATE-DEPENDENT DIOXYGENASE ALKB HOMOLOG 3"/>
    <property type="match status" value="1"/>
</dbReference>
<dbReference type="Gene3D" id="2.60.120.590">
    <property type="entry name" value="Alpha-ketoglutarate-dependent dioxygenase AlkB-like"/>
    <property type="match status" value="1"/>
</dbReference>
<organism evidence="3 4">
    <name type="scientific">Symbiodinium natans</name>
    <dbReference type="NCBI Taxonomy" id="878477"/>
    <lineage>
        <taxon>Eukaryota</taxon>
        <taxon>Sar</taxon>
        <taxon>Alveolata</taxon>
        <taxon>Dinophyceae</taxon>
        <taxon>Suessiales</taxon>
        <taxon>Symbiodiniaceae</taxon>
        <taxon>Symbiodinium</taxon>
    </lineage>
</organism>
<dbReference type="EMBL" id="CAJNDS010000106">
    <property type="protein sequence ID" value="CAE6958493.1"/>
    <property type="molecule type" value="Genomic_DNA"/>
</dbReference>
<name>A0A812HRL3_9DINO</name>
<feature type="domain" description="Fe2OG dioxygenase" evidence="2">
    <location>
        <begin position="92"/>
        <end position="202"/>
    </location>
</feature>
<protein>
    <submittedName>
        <fullName evidence="3">ALKBH3 protein</fullName>
    </submittedName>
</protein>
<feature type="coiled-coil region" evidence="1">
    <location>
        <begin position="365"/>
        <end position="392"/>
    </location>
</feature>
<dbReference type="InterPro" id="IPR032854">
    <property type="entry name" value="ALKBH3"/>
</dbReference>
<dbReference type="PANTHER" id="PTHR31212:SF4">
    <property type="entry name" value="ALPHA-KETOGLUTARATE-DEPENDENT DIOXYGENASE ALKB HOMOLOG 3"/>
    <property type="match status" value="1"/>
</dbReference>
<dbReference type="InterPro" id="IPR027450">
    <property type="entry name" value="AlkB-like"/>
</dbReference>
<dbReference type="SUPFAM" id="SSF51197">
    <property type="entry name" value="Clavaminate synthase-like"/>
    <property type="match status" value="1"/>
</dbReference>
<dbReference type="AlphaFoldDB" id="A0A812HRL3"/>
<dbReference type="Proteomes" id="UP000604046">
    <property type="component" value="Unassembled WGS sequence"/>
</dbReference>
<accession>A0A812HRL3</accession>
<dbReference type="OrthoDB" id="444227at2759"/>
<dbReference type="InterPro" id="IPR037151">
    <property type="entry name" value="AlkB-like_sf"/>
</dbReference>
<dbReference type="GO" id="GO:0051213">
    <property type="term" value="F:dioxygenase activity"/>
    <property type="evidence" value="ECO:0007669"/>
    <property type="project" value="InterPro"/>
</dbReference>
<evidence type="ECO:0000259" key="2">
    <source>
        <dbReference type="PROSITE" id="PS51471"/>
    </source>
</evidence>
<proteinExistence type="predicted"/>